<dbReference type="InterPro" id="IPR013656">
    <property type="entry name" value="PAS_4"/>
</dbReference>
<accession>A0ABW0GMA4</accession>
<dbReference type="InterPro" id="IPR000160">
    <property type="entry name" value="GGDEF_dom"/>
</dbReference>
<dbReference type="InterPro" id="IPR035965">
    <property type="entry name" value="PAS-like_dom_sf"/>
</dbReference>
<dbReference type="CDD" id="cd01949">
    <property type="entry name" value="GGDEF"/>
    <property type="match status" value="1"/>
</dbReference>
<dbReference type="SMART" id="SM00267">
    <property type="entry name" value="GGDEF"/>
    <property type="match status" value="1"/>
</dbReference>
<dbReference type="InterPro" id="IPR035919">
    <property type="entry name" value="EAL_sf"/>
</dbReference>
<dbReference type="InterPro" id="IPR000014">
    <property type="entry name" value="PAS"/>
</dbReference>
<dbReference type="PROSITE" id="PS50112">
    <property type="entry name" value="PAS"/>
    <property type="match status" value="1"/>
</dbReference>
<evidence type="ECO:0000259" key="2">
    <source>
        <dbReference type="PROSITE" id="PS50113"/>
    </source>
</evidence>
<dbReference type="Pfam" id="PF00563">
    <property type="entry name" value="EAL"/>
    <property type="match status" value="1"/>
</dbReference>
<feature type="domain" description="PAC" evidence="2">
    <location>
        <begin position="200"/>
        <end position="251"/>
    </location>
</feature>
<organism evidence="5 6">
    <name type="scientific">Aquipuribacter nitratireducens</name>
    <dbReference type="NCBI Taxonomy" id="650104"/>
    <lineage>
        <taxon>Bacteria</taxon>
        <taxon>Bacillati</taxon>
        <taxon>Actinomycetota</taxon>
        <taxon>Actinomycetes</taxon>
        <taxon>Micrococcales</taxon>
        <taxon>Intrasporangiaceae</taxon>
        <taxon>Aquipuribacter</taxon>
    </lineage>
</organism>
<evidence type="ECO:0000259" key="3">
    <source>
        <dbReference type="PROSITE" id="PS50883"/>
    </source>
</evidence>
<evidence type="ECO:0000313" key="6">
    <source>
        <dbReference type="Proteomes" id="UP001596122"/>
    </source>
</evidence>
<sequence length="711" mass="74797">MTREDHLDPGVRQALLHAAEVAGDAVLVVRAGAPSTVAWVNPRAEEVLGAANDTVAGAPLGRVLDTPADLLTTTRGTSGRGSLRGADGTRTAVDVTSHPVPGGALWVLTAVPAQRRRPEAEAEAVQAVERRFTALAERTPVPTVLSDVGLRLAHVNDAFTRLVGLPAEAVLGTAWLDLVHREDLDVVTGCARTALEGTAAETFARLLTADGAERWVHLRLAPTTTPRHGSGFVGTAEDVTERRAFERQLAYQARHDPLTGLPNRAALFEHLQRALLGARGASPDLAVLFLDLDNFKLVNDSLGHHAGDALLVDVGRRLRAAVRDQDVVTRMGGDEFVVVCHGVGDDEEAAHLAARVLEVCTQPTLIGSLQVHPSASMGVARVDQGTTSAQDVLRDADIAMYRAKALGKNRFALCDAATRDTARDELRLLADLRAALEGTSPELHVVYQPVVALAGPGDDSRDGVAAGPLPVVEALARWTHPRRGTVPPDVFVPLAENHQLVGRLGETVLDAACAQLVEWRAALGSLAPQRVAVNVSPHQLGDPGFVDMVTGTLARHGLEAAALCLEVTESALVADPATTRQVLHALRSAGVAVAIDDFGVGYSSLAHLRRLPVDHLKIDRSFVTELAGPQADTDGSGALAGAVVSLARALGLSTVAEGVEHPEQARALQELGCTYAQGWLWARGMAGADLTDWVRGRAGGGAATADTRSLS</sequence>
<dbReference type="SMART" id="SM00052">
    <property type="entry name" value="EAL"/>
    <property type="match status" value="1"/>
</dbReference>
<dbReference type="SMART" id="SM00091">
    <property type="entry name" value="PAS"/>
    <property type="match status" value="2"/>
</dbReference>
<dbReference type="SUPFAM" id="SSF141868">
    <property type="entry name" value="EAL domain-like"/>
    <property type="match status" value="1"/>
</dbReference>
<feature type="domain" description="GGDEF" evidence="4">
    <location>
        <begin position="283"/>
        <end position="416"/>
    </location>
</feature>
<keyword evidence="6" id="KW-1185">Reference proteome</keyword>
<dbReference type="InterPro" id="IPR043128">
    <property type="entry name" value="Rev_trsase/Diguanyl_cyclase"/>
</dbReference>
<reference evidence="6" key="1">
    <citation type="journal article" date="2019" name="Int. J. Syst. Evol. Microbiol.">
        <title>The Global Catalogue of Microorganisms (GCM) 10K type strain sequencing project: providing services to taxonomists for standard genome sequencing and annotation.</title>
        <authorList>
            <consortium name="The Broad Institute Genomics Platform"/>
            <consortium name="The Broad Institute Genome Sequencing Center for Infectious Disease"/>
            <person name="Wu L."/>
            <person name="Ma J."/>
        </authorList>
    </citation>
    <scope>NUCLEOTIDE SEQUENCE [LARGE SCALE GENOMIC DNA]</scope>
    <source>
        <strain evidence="6">CCUG 43114</strain>
    </source>
</reference>
<dbReference type="InterPro" id="IPR000700">
    <property type="entry name" value="PAS-assoc_C"/>
</dbReference>
<dbReference type="PROSITE" id="PS50887">
    <property type="entry name" value="GGDEF"/>
    <property type="match status" value="1"/>
</dbReference>
<dbReference type="PANTHER" id="PTHR44757:SF2">
    <property type="entry name" value="BIOFILM ARCHITECTURE MAINTENANCE PROTEIN MBAA"/>
    <property type="match status" value="1"/>
</dbReference>
<dbReference type="Gene3D" id="3.30.70.270">
    <property type="match status" value="1"/>
</dbReference>
<dbReference type="SUPFAM" id="SSF55073">
    <property type="entry name" value="Nucleotide cyclase"/>
    <property type="match status" value="1"/>
</dbReference>
<dbReference type="PROSITE" id="PS50883">
    <property type="entry name" value="EAL"/>
    <property type="match status" value="1"/>
</dbReference>
<dbReference type="InterPro" id="IPR001633">
    <property type="entry name" value="EAL_dom"/>
</dbReference>
<dbReference type="Pfam" id="PF13188">
    <property type="entry name" value="PAS_8"/>
    <property type="match status" value="1"/>
</dbReference>
<dbReference type="Gene3D" id="3.30.450.20">
    <property type="entry name" value="PAS domain"/>
    <property type="match status" value="1"/>
</dbReference>
<dbReference type="NCBIfam" id="TIGR00229">
    <property type="entry name" value="sensory_box"/>
    <property type="match status" value="1"/>
</dbReference>
<dbReference type="Proteomes" id="UP001596122">
    <property type="component" value="Unassembled WGS sequence"/>
</dbReference>
<dbReference type="CDD" id="cd01948">
    <property type="entry name" value="EAL"/>
    <property type="match status" value="1"/>
</dbReference>
<dbReference type="Pfam" id="PF00990">
    <property type="entry name" value="GGDEF"/>
    <property type="match status" value="1"/>
</dbReference>
<dbReference type="PANTHER" id="PTHR44757">
    <property type="entry name" value="DIGUANYLATE CYCLASE DGCP"/>
    <property type="match status" value="1"/>
</dbReference>
<proteinExistence type="predicted"/>
<dbReference type="RefSeq" id="WP_340270972.1">
    <property type="nucleotide sequence ID" value="NZ_JBBEOG010000008.1"/>
</dbReference>
<gene>
    <name evidence="5" type="ORF">ACFPJ6_09655</name>
</gene>
<name>A0ABW0GMA4_9MICO</name>
<dbReference type="CDD" id="cd00130">
    <property type="entry name" value="PAS"/>
    <property type="match status" value="1"/>
</dbReference>
<dbReference type="InterPro" id="IPR052155">
    <property type="entry name" value="Biofilm_reg_signaling"/>
</dbReference>
<feature type="domain" description="EAL" evidence="3">
    <location>
        <begin position="425"/>
        <end position="698"/>
    </location>
</feature>
<evidence type="ECO:0000259" key="4">
    <source>
        <dbReference type="PROSITE" id="PS50887"/>
    </source>
</evidence>
<feature type="domain" description="PAS" evidence="1">
    <location>
        <begin position="128"/>
        <end position="198"/>
    </location>
</feature>
<dbReference type="InterPro" id="IPR029787">
    <property type="entry name" value="Nucleotide_cyclase"/>
</dbReference>
<dbReference type="NCBIfam" id="TIGR00254">
    <property type="entry name" value="GGDEF"/>
    <property type="match status" value="1"/>
</dbReference>
<evidence type="ECO:0000313" key="5">
    <source>
        <dbReference type="EMBL" id="MFC5381057.1"/>
    </source>
</evidence>
<dbReference type="Pfam" id="PF08448">
    <property type="entry name" value="PAS_4"/>
    <property type="match status" value="1"/>
</dbReference>
<dbReference type="PROSITE" id="PS50113">
    <property type="entry name" value="PAC"/>
    <property type="match status" value="1"/>
</dbReference>
<comment type="caution">
    <text evidence="5">The sequence shown here is derived from an EMBL/GenBank/DDBJ whole genome shotgun (WGS) entry which is preliminary data.</text>
</comment>
<dbReference type="EMBL" id="JBHSLD010000007">
    <property type="protein sequence ID" value="MFC5381057.1"/>
    <property type="molecule type" value="Genomic_DNA"/>
</dbReference>
<dbReference type="Gene3D" id="3.20.20.450">
    <property type="entry name" value="EAL domain"/>
    <property type="match status" value="1"/>
</dbReference>
<dbReference type="SUPFAM" id="SSF55785">
    <property type="entry name" value="PYP-like sensor domain (PAS domain)"/>
    <property type="match status" value="1"/>
</dbReference>
<protein>
    <submittedName>
        <fullName evidence="5">Bifunctional diguanylate cyclase/phosphodiesterase</fullName>
    </submittedName>
</protein>
<evidence type="ECO:0000259" key="1">
    <source>
        <dbReference type="PROSITE" id="PS50112"/>
    </source>
</evidence>